<evidence type="ECO:0000313" key="2">
    <source>
        <dbReference type="EMBL" id="KZP09661.1"/>
    </source>
</evidence>
<reference evidence="2 3" key="1">
    <citation type="journal article" date="2016" name="Mol. Biol. Evol.">
        <title>Comparative Genomics of Early-Diverging Mushroom-Forming Fungi Provides Insights into the Origins of Lignocellulose Decay Capabilities.</title>
        <authorList>
            <person name="Nagy L.G."/>
            <person name="Riley R."/>
            <person name="Tritt A."/>
            <person name="Adam C."/>
            <person name="Daum C."/>
            <person name="Floudas D."/>
            <person name="Sun H."/>
            <person name="Yadav J.S."/>
            <person name="Pangilinan J."/>
            <person name="Larsson K.H."/>
            <person name="Matsuura K."/>
            <person name="Barry K."/>
            <person name="Labutti K."/>
            <person name="Kuo R."/>
            <person name="Ohm R.A."/>
            <person name="Bhattacharya S.S."/>
            <person name="Shirouzu T."/>
            <person name="Yoshinaga Y."/>
            <person name="Martin F.M."/>
            <person name="Grigoriev I.V."/>
            <person name="Hibbett D.S."/>
        </authorList>
    </citation>
    <scope>NUCLEOTIDE SEQUENCE [LARGE SCALE GENOMIC DNA]</scope>
    <source>
        <strain evidence="2 3">CBS 109695</strain>
    </source>
</reference>
<organism evidence="2 3">
    <name type="scientific">Athelia psychrophila</name>
    <dbReference type="NCBI Taxonomy" id="1759441"/>
    <lineage>
        <taxon>Eukaryota</taxon>
        <taxon>Fungi</taxon>
        <taxon>Dikarya</taxon>
        <taxon>Basidiomycota</taxon>
        <taxon>Agaricomycotina</taxon>
        <taxon>Agaricomycetes</taxon>
        <taxon>Agaricomycetidae</taxon>
        <taxon>Atheliales</taxon>
        <taxon>Atheliaceae</taxon>
        <taxon>Athelia</taxon>
    </lineage>
</organism>
<dbReference type="InterPro" id="IPR058353">
    <property type="entry name" value="DUF8040"/>
</dbReference>
<protein>
    <recommendedName>
        <fullName evidence="1">DUF8040 domain-containing protein</fullName>
    </recommendedName>
</protein>
<dbReference type="AlphaFoldDB" id="A0A165YKL9"/>
<evidence type="ECO:0000313" key="3">
    <source>
        <dbReference type="Proteomes" id="UP000076532"/>
    </source>
</evidence>
<dbReference type="Proteomes" id="UP000076532">
    <property type="component" value="Unassembled WGS sequence"/>
</dbReference>
<feature type="non-terminal residue" evidence="2">
    <location>
        <position position="1"/>
    </location>
</feature>
<feature type="non-terminal residue" evidence="2">
    <location>
        <position position="70"/>
    </location>
</feature>
<proteinExistence type="predicted"/>
<evidence type="ECO:0000259" key="1">
    <source>
        <dbReference type="Pfam" id="PF26138"/>
    </source>
</evidence>
<keyword evidence="3" id="KW-1185">Reference proteome</keyword>
<dbReference type="EMBL" id="KV417695">
    <property type="protein sequence ID" value="KZP09661.1"/>
    <property type="molecule type" value="Genomic_DNA"/>
</dbReference>
<sequence length="70" mass="8136">DHPLRQAYHTSALTGAQWVMELLTGHPLHIHTELSVTHLIFEQLLFEMEAMGRRASRHVTLEEQLAIFLY</sequence>
<feature type="domain" description="DUF8040" evidence="1">
    <location>
        <begin position="10"/>
        <end position="70"/>
    </location>
</feature>
<dbReference type="STRING" id="436010.A0A165YKL9"/>
<gene>
    <name evidence="2" type="ORF">FIBSPDRAFT_686868</name>
</gene>
<accession>A0A165YKL9</accession>
<dbReference type="OrthoDB" id="2430314at2759"/>
<dbReference type="Pfam" id="PF26138">
    <property type="entry name" value="DUF8040"/>
    <property type="match status" value="1"/>
</dbReference>
<name>A0A165YKL9_9AGAM</name>